<dbReference type="Pfam" id="PF01553">
    <property type="entry name" value="Acyltransferase"/>
    <property type="match status" value="1"/>
</dbReference>
<dbReference type="CDD" id="cd07989">
    <property type="entry name" value="LPLAT_AGPAT-like"/>
    <property type="match status" value="1"/>
</dbReference>
<name>W6MC51_9GAMM</name>
<dbReference type="EMBL" id="CBTJ020000080">
    <property type="protein sequence ID" value="CDI03880.1"/>
    <property type="molecule type" value="Genomic_DNA"/>
</dbReference>
<dbReference type="EC" id="2.3.1.51" evidence="5"/>
<comment type="caution">
    <text evidence="5">The sequence shown here is derived from an EMBL/GenBank/DDBJ whole genome shotgun (WGS) entry which is preliminary data.</text>
</comment>
<proteinExistence type="predicted"/>
<dbReference type="Proteomes" id="UP000035760">
    <property type="component" value="Unassembled WGS sequence"/>
</dbReference>
<sequence length="205" mass="22928">MWPIFLRFLFFLLLVKPFLLLAVGISVRGRQRLPHQGPALIVANHNSHLDALALAAILPLRLLPHTRPAASAEYFLQGRWRSWFARKVIGIIPVATKGGAAHAEVLHEVKEALLAGDLVIFFPEGTRGEPEALGQLKSGIVWLAETLPEVPIYPIRLRGLGKVLPKGAWLPVPFFCDAWVGERLRWEGDRQRFMTALVTRLTEPT</sequence>
<dbReference type="SMART" id="SM00563">
    <property type="entry name" value="PlsC"/>
    <property type="match status" value="1"/>
</dbReference>
<dbReference type="GO" id="GO:0003841">
    <property type="term" value="F:1-acylglycerol-3-phosphate O-acyltransferase activity"/>
    <property type="evidence" value="ECO:0007669"/>
    <property type="project" value="UniProtKB-EC"/>
</dbReference>
<organism evidence="5 6">
    <name type="scientific">Candidatus Competibacter denitrificans Run_A_D11</name>
    <dbReference type="NCBI Taxonomy" id="1400863"/>
    <lineage>
        <taxon>Bacteria</taxon>
        <taxon>Pseudomonadati</taxon>
        <taxon>Pseudomonadota</taxon>
        <taxon>Gammaproteobacteria</taxon>
        <taxon>Candidatus Competibacteraceae</taxon>
        <taxon>Candidatus Competibacter</taxon>
    </lineage>
</organism>
<dbReference type="GO" id="GO:0006654">
    <property type="term" value="P:phosphatidic acid biosynthetic process"/>
    <property type="evidence" value="ECO:0007669"/>
    <property type="project" value="TreeGrafter"/>
</dbReference>
<reference evidence="5" key="1">
    <citation type="submission" date="2013-07" db="EMBL/GenBank/DDBJ databases">
        <authorList>
            <person name="McIlroy S."/>
        </authorList>
    </citation>
    <scope>NUCLEOTIDE SEQUENCE [LARGE SCALE GENOMIC DNA]</scope>
    <source>
        <strain evidence="5">Run_A_D11</strain>
    </source>
</reference>
<dbReference type="PANTHER" id="PTHR10434">
    <property type="entry name" value="1-ACYL-SN-GLYCEROL-3-PHOSPHATE ACYLTRANSFERASE"/>
    <property type="match status" value="1"/>
</dbReference>
<dbReference type="OrthoDB" id="9808424at2"/>
<accession>W6MC51</accession>
<dbReference type="SUPFAM" id="SSF69593">
    <property type="entry name" value="Glycerol-3-phosphate (1)-acyltransferase"/>
    <property type="match status" value="1"/>
</dbReference>
<dbReference type="AlphaFoldDB" id="W6MC51"/>
<keyword evidence="2 5" id="KW-0808">Transferase</keyword>
<evidence type="ECO:0000259" key="4">
    <source>
        <dbReference type="SMART" id="SM00563"/>
    </source>
</evidence>
<evidence type="ECO:0000256" key="3">
    <source>
        <dbReference type="ARBA" id="ARBA00023315"/>
    </source>
</evidence>
<comment type="pathway">
    <text evidence="1">Lipid metabolism.</text>
</comment>
<dbReference type="STRING" id="1400863.BN873_70028"/>
<dbReference type="InterPro" id="IPR002123">
    <property type="entry name" value="Plipid/glycerol_acylTrfase"/>
</dbReference>
<evidence type="ECO:0000256" key="2">
    <source>
        <dbReference type="ARBA" id="ARBA00022679"/>
    </source>
</evidence>
<keyword evidence="3 5" id="KW-0012">Acyltransferase</keyword>
<keyword evidence="6" id="KW-1185">Reference proteome</keyword>
<dbReference type="RefSeq" id="WP_048675195.1">
    <property type="nucleotide sequence ID" value="NZ_CBTJ020000080.1"/>
</dbReference>
<reference evidence="5" key="2">
    <citation type="submission" date="2014-03" db="EMBL/GenBank/DDBJ databases">
        <title>Candidatus Competibacter-lineage genomes retrieved from metagenomes reveal functional metabolic diversity.</title>
        <authorList>
            <person name="McIlroy S.J."/>
            <person name="Albertsen M."/>
            <person name="Andresen E.K."/>
            <person name="Saunders A.M."/>
            <person name="Kristiansen R."/>
            <person name="Stokholm-Bjerregaard M."/>
            <person name="Nielsen K.L."/>
            <person name="Nielsen P.H."/>
        </authorList>
    </citation>
    <scope>NUCLEOTIDE SEQUENCE</scope>
    <source>
        <strain evidence="5">Run_A_D11</strain>
    </source>
</reference>
<evidence type="ECO:0000313" key="6">
    <source>
        <dbReference type="Proteomes" id="UP000035760"/>
    </source>
</evidence>
<evidence type="ECO:0000313" key="5">
    <source>
        <dbReference type="EMBL" id="CDI03880.1"/>
    </source>
</evidence>
<feature type="domain" description="Phospholipid/glycerol acyltransferase" evidence="4">
    <location>
        <begin position="39"/>
        <end position="160"/>
    </location>
</feature>
<dbReference type="PANTHER" id="PTHR10434:SF11">
    <property type="entry name" value="1-ACYL-SN-GLYCEROL-3-PHOSPHATE ACYLTRANSFERASE"/>
    <property type="match status" value="1"/>
</dbReference>
<gene>
    <name evidence="5" type="ORF">BN873_70028</name>
</gene>
<evidence type="ECO:0000256" key="1">
    <source>
        <dbReference type="ARBA" id="ARBA00005189"/>
    </source>
</evidence>
<protein>
    <submittedName>
        <fullName evidence="5">1-acylglycerol-3-phosphate O-acyltransferase (PlsC)</fullName>
        <ecNumber evidence="5">2.3.1.51</ecNumber>
    </submittedName>
</protein>